<evidence type="ECO:0000256" key="1">
    <source>
        <dbReference type="SAM" id="Phobius"/>
    </source>
</evidence>
<dbReference type="Proteomes" id="UP000184268">
    <property type="component" value="Unassembled WGS sequence"/>
</dbReference>
<feature type="transmembrane region" description="Helical" evidence="1">
    <location>
        <begin position="45"/>
        <end position="62"/>
    </location>
</feature>
<keyword evidence="1" id="KW-0812">Transmembrane</keyword>
<keyword evidence="1" id="KW-1133">Transmembrane helix</keyword>
<dbReference type="AlphaFoldDB" id="A0A1M5ZFX4"/>
<name>A0A1M5ZFX4_9GAMM</name>
<keyword evidence="1" id="KW-0472">Membrane</keyword>
<organism evidence="2 3">
    <name type="scientific">Ferrimonas marina</name>
    <dbReference type="NCBI Taxonomy" id="299255"/>
    <lineage>
        <taxon>Bacteria</taxon>
        <taxon>Pseudomonadati</taxon>
        <taxon>Pseudomonadota</taxon>
        <taxon>Gammaproteobacteria</taxon>
        <taxon>Alteromonadales</taxon>
        <taxon>Ferrimonadaceae</taxon>
        <taxon>Ferrimonas</taxon>
    </lineage>
</organism>
<dbReference type="EMBL" id="FQXG01000011">
    <property type="protein sequence ID" value="SHI23137.1"/>
    <property type="molecule type" value="Genomic_DNA"/>
</dbReference>
<protein>
    <submittedName>
        <fullName evidence="2">Uncharacterized protein</fullName>
    </submittedName>
</protein>
<reference evidence="2 3" key="1">
    <citation type="submission" date="2016-11" db="EMBL/GenBank/DDBJ databases">
        <authorList>
            <person name="Jaros S."/>
            <person name="Januszkiewicz K."/>
            <person name="Wedrychowicz H."/>
        </authorList>
    </citation>
    <scope>NUCLEOTIDE SEQUENCE [LARGE SCALE GENOMIC DNA]</scope>
    <source>
        <strain evidence="2 3">DSM 16917</strain>
    </source>
</reference>
<proteinExistence type="predicted"/>
<dbReference type="STRING" id="299255.SAMN02745129_0256"/>
<keyword evidence="3" id="KW-1185">Reference proteome</keyword>
<sequence length="63" mass="6941">MISTTLVSIGFILTLWWAFGPNGTFSNFIFGYNPDKEPAKIEARQNTLVLLGLGFSLVGLLLH</sequence>
<evidence type="ECO:0000313" key="3">
    <source>
        <dbReference type="Proteomes" id="UP000184268"/>
    </source>
</evidence>
<dbReference type="RefSeq" id="WP_067662269.1">
    <property type="nucleotide sequence ID" value="NZ_FQXG01000011.1"/>
</dbReference>
<evidence type="ECO:0000313" key="2">
    <source>
        <dbReference type="EMBL" id="SHI23137.1"/>
    </source>
</evidence>
<accession>A0A1M5ZFX4</accession>
<gene>
    <name evidence="2" type="ORF">SAMN02745129_0256</name>
</gene>